<sequence>MLRALLFLAITIFPAMAAAQGLTVGFGEMEQDSSLPVEVTSDSLSVNQNDGSAVFIGNVVVIQGEMRMTADKVNVYYLEDQSAIEKMIAVGDVLLVRGPDAAEGNRAIYSPEAGTVKMYGDVLVVQETTTIASDRMTVHLNNNTAEMHGRVKTILRNQ</sequence>
<comment type="caution">
    <text evidence="6">The sequence shown here is derived from an EMBL/GenBank/DDBJ whole genome shotgun (WGS) entry which is preliminary data.</text>
</comment>
<dbReference type="GO" id="GO:0015920">
    <property type="term" value="P:lipopolysaccharide transport"/>
    <property type="evidence" value="ECO:0007669"/>
    <property type="project" value="InterPro"/>
</dbReference>
<evidence type="ECO:0000313" key="6">
    <source>
        <dbReference type="EMBL" id="TCK99937.1"/>
    </source>
</evidence>
<dbReference type="PANTHER" id="PTHR36504">
    <property type="entry name" value="LIPOPOLYSACCHARIDE EXPORT SYSTEM PROTEIN LPTA"/>
    <property type="match status" value="1"/>
</dbReference>
<gene>
    <name evidence="6" type="ORF">BXY66_3641</name>
</gene>
<dbReference type="GO" id="GO:0001530">
    <property type="term" value="F:lipopolysaccharide binding"/>
    <property type="evidence" value="ECO:0007669"/>
    <property type="project" value="InterPro"/>
</dbReference>
<feature type="signal peptide" evidence="4">
    <location>
        <begin position="1"/>
        <end position="17"/>
    </location>
</feature>
<evidence type="ECO:0000256" key="4">
    <source>
        <dbReference type="SAM" id="SignalP"/>
    </source>
</evidence>
<dbReference type="GO" id="GO:0030288">
    <property type="term" value="C:outer membrane-bounded periplasmic space"/>
    <property type="evidence" value="ECO:0007669"/>
    <property type="project" value="TreeGrafter"/>
</dbReference>
<organism evidence="6 7">
    <name type="scientific">Shimia isoporae</name>
    <dbReference type="NCBI Taxonomy" id="647720"/>
    <lineage>
        <taxon>Bacteria</taxon>
        <taxon>Pseudomonadati</taxon>
        <taxon>Pseudomonadota</taxon>
        <taxon>Alphaproteobacteria</taxon>
        <taxon>Rhodobacterales</taxon>
        <taxon>Roseobacteraceae</taxon>
    </lineage>
</organism>
<protein>
    <submittedName>
        <fullName evidence="6">Lipopolysaccharide export system protein LptA</fullName>
    </submittedName>
</protein>
<evidence type="ECO:0000256" key="2">
    <source>
        <dbReference type="ARBA" id="ARBA00022729"/>
    </source>
</evidence>
<keyword evidence="2 4" id="KW-0732">Signal</keyword>
<accession>A0A4R1N1L0</accession>
<dbReference type="InterPro" id="IPR014340">
    <property type="entry name" value="LptA"/>
</dbReference>
<dbReference type="EMBL" id="SMGR01000004">
    <property type="protein sequence ID" value="TCK99937.1"/>
    <property type="molecule type" value="Genomic_DNA"/>
</dbReference>
<dbReference type="InterPro" id="IPR052037">
    <property type="entry name" value="LPS_export_LptA"/>
</dbReference>
<feature type="domain" description="Organic solvent tolerance-like N-terminal" evidence="5">
    <location>
        <begin position="38"/>
        <end position="143"/>
    </location>
</feature>
<dbReference type="GO" id="GO:0017089">
    <property type="term" value="F:glycolipid transfer activity"/>
    <property type="evidence" value="ECO:0007669"/>
    <property type="project" value="TreeGrafter"/>
</dbReference>
<name>A0A4R1N1L0_9RHOB</name>
<proteinExistence type="predicted"/>
<evidence type="ECO:0000256" key="1">
    <source>
        <dbReference type="ARBA" id="ARBA00022448"/>
    </source>
</evidence>
<feature type="chain" id="PRO_5020917053" evidence="4">
    <location>
        <begin position="18"/>
        <end position="158"/>
    </location>
</feature>
<dbReference type="Proteomes" id="UP000295673">
    <property type="component" value="Unassembled WGS sequence"/>
</dbReference>
<dbReference type="Gene3D" id="2.60.450.10">
    <property type="entry name" value="Lipopolysaccharide (LPS) transport protein A like domain"/>
    <property type="match status" value="1"/>
</dbReference>
<dbReference type="GO" id="GO:0009279">
    <property type="term" value="C:cell outer membrane"/>
    <property type="evidence" value="ECO:0007669"/>
    <property type="project" value="TreeGrafter"/>
</dbReference>
<evidence type="ECO:0000313" key="7">
    <source>
        <dbReference type="Proteomes" id="UP000295673"/>
    </source>
</evidence>
<dbReference type="PANTHER" id="PTHR36504:SF1">
    <property type="entry name" value="LIPOPOLYSACCHARIDE EXPORT SYSTEM PROTEIN LPTA"/>
    <property type="match status" value="1"/>
</dbReference>
<dbReference type="NCBIfam" id="TIGR03002">
    <property type="entry name" value="outer_YhbN_LptA"/>
    <property type="match status" value="1"/>
</dbReference>
<keyword evidence="7" id="KW-1185">Reference proteome</keyword>
<evidence type="ECO:0000259" key="5">
    <source>
        <dbReference type="Pfam" id="PF03968"/>
    </source>
</evidence>
<reference evidence="6 7" key="1">
    <citation type="submission" date="2019-03" db="EMBL/GenBank/DDBJ databases">
        <title>Genomic Encyclopedia of Archaeal and Bacterial Type Strains, Phase II (KMG-II): from individual species to whole genera.</title>
        <authorList>
            <person name="Goeker M."/>
        </authorList>
    </citation>
    <scope>NUCLEOTIDE SEQUENCE [LARGE SCALE GENOMIC DNA]</scope>
    <source>
        <strain evidence="6 7">DSM 26433</strain>
    </source>
</reference>
<keyword evidence="3" id="KW-0574">Periplasm</keyword>
<evidence type="ECO:0000256" key="3">
    <source>
        <dbReference type="ARBA" id="ARBA00022764"/>
    </source>
</evidence>
<dbReference type="RefSeq" id="WP_207911348.1">
    <property type="nucleotide sequence ID" value="NZ_SMGR01000004.1"/>
</dbReference>
<dbReference type="Pfam" id="PF03968">
    <property type="entry name" value="LptD_N"/>
    <property type="match status" value="1"/>
</dbReference>
<keyword evidence="1" id="KW-0813">Transport</keyword>
<dbReference type="InterPro" id="IPR005653">
    <property type="entry name" value="OstA-like_N"/>
</dbReference>
<dbReference type="AlphaFoldDB" id="A0A4R1N1L0"/>